<evidence type="ECO:0000313" key="2">
    <source>
        <dbReference type="EMBL" id="MBM6940689.1"/>
    </source>
</evidence>
<organism evidence="2 3">
    <name type="scientific">Limosilactobacillus coleohominis</name>
    <dbReference type="NCBI Taxonomy" id="181675"/>
    <lineage>
        <taxon>Bacteria</taxon>
        <taxon>Bacillati</taxon>
        <taxon>Bacillota</taxon>
        <taxon>Bacilli</taxon>
        <taxon>Lactobacillales</taxon>
        <taxon>Lactobacillaceae</taxon>
        <taxon>Limosilactobacillus</taxon>
    </lineage>
</organism>
<reference evidence="2 3" key="1">
    <citation type="journal article" date="2021" name="Sci. Rep.">
        <title>The distribution of antibiotic resistance genes in chicken gut microbiota commensals.</title>
        <authorList>
            <person name="Juricova H."/>
            <person name="Matiasovicova J."/>
            <person name="Kubasova T."/>
            <person name="Cejkova D."/>
            <person name="Rychlik I."/>
        </authorList>
    </citation>
    <scope>NUCLEOTIDE SEQUENCE [LARGE SCALE GENOMIC DNA]</scope>
    <source>
        <strain evidence="2 3">An574</strain>
    </source>
</reference>
<evidence type="ECO:0000313" key="3">
    <source>
        <dbReference type="Proteomes" id="UP000785625"/>
    </source>
</evidence>
<gene>
    <name evidence="2" type="ORF">H5975_04190</name>
</gene>
<protein>
    <submittedName>
        <fullName evidence="2">Kinase to dihydroxyacetone kinase</fullName>
    </submittedName>
</protein>
<dbReference type="GO" id="GO:0016301">
    <property type="term" value="F:kinase activity"/>
    <property type="evidence" value="ECO:0007669"/>
    <property type="project" value="UniProtKB-KW"/>
</dbReference>
<dbReference type="RefSeq" id="WP_204785000.1">
    <property type="nucleotide sequence ID" value="NZ_CALVGD010000087.1"/>
</dbReference>
<name>A0ABS2H046_9LACO</name>
<dbReference type="InterPro" id="IPR048394">
    <property type="entry name" value="FakA-like_M"/>
</dbReference>
<evidence type="ECO:0000259" key="1">
    <source>
        <dbReference type="Pfam" id="PF21645"/>
    </source>
</evidence>
<dbReference type="EMBL" id="JACJKU010000030">
    <property type="protein sequence ID" value="MBM6940689.1"/>
    <property type="molecule type" value="Genomic_DNA"/>
</dbReference>
<comment type="caution">
    <text evidence="2">The sequence shown here is derived from an EMBL/GenBank/DDBJ whole genome shotgun (WGS) entry which is preliminary data.</text>
</comment>
<keyword evidence="2" id="KW-0808">Transferase</keyword>
<dbReference type="Pfam" id="PF21645">
    <property type="entry name" value="FakA-like_M"/>
    <property type="match status" value="1"/>
</dbReference>
<dbReference type="Proteomes" id="UP000785625">
    <property type="component" value="Unassembled WGS sequence"/>
</dbReference>
<feature type="domain" description="Fatty acid kinase subunit A-like middle" evidence="1">
    <location>
        <begin position="4"/>
        <end position="79"/>
    </location>
</feature>
<keyword evidence="2" id="KW-0418">Kinase</keyword>
<accession>A0ABS2H046</accession>
<proteinExistence type="predicted"/>
<keyword evidence="3" id="KW-1185">Reference proteome</keyword>
<sequence>MEQYQFDTQALIEGISLSESELRKEITEKFVGNSLIVGGDSELMKVHYHTDYPGKVIDYLASLGDIFDIVIENMDRQSRGEKG</sequence>